<dbReference type="AlphaFoldDB" id="E0TZ70"/>
<reference evidence="1 2" key="2">
    <citation type="journal article" date="2011" name="Microbiology">
        <title>The genome sequence of Bacillus subtilis subsp. spizizenii W23: insights into speciation within the B. subtilis complex and into the history of B. subtilis genetics.</title>
        <authorList>
            <person name="Zeigler D.R."/>
        </authorList>
    </citation>
    <scope>NUCLEOTIDE SEQUENCE [LARGE SCALE GENOMIC DNA]</scope>
    <source>
        <strain evidence="2">ATCC 23059 / NRRL B-14472 / W23</strain>
    </source>
</reference>
<dbReference type="HOGENOM" id="CLU_3388117_0_0_9"/>
<sequence length="32" mass="3450">MARDYLHRLTAAKATSPATTAPDTIGRFVAFV</sequence>
<dbReference type="KEGG" id="bss:BSUW23_19935"/>
<proteinExistence type="predicted"/>
<protein>
    <submittedName>
        <fullName evidence="1">Uncharacterized protein</fullName>
    </submittedName>
</protein>
<name>E0TZ70_BACSH</name>
<organism evidence="1 2">
    <name type="scientific">Bacillus spizizenii (strain ATCC 23059 / NRRL B-14472 / W23)</name>
    <name type="common">Bacillus subtilis subsp. spizizenii</name>
    <dbReference type="NCBI Taxonomy" id="655816"/>
    <lineage>
        <taxon>Bacteria</taxon>
        <taxon>Bacillati</taxon>
        <taxon>Bacillota</taxon>
        <taxon>Bacilli</taxon>
        <taxon>Bacillales</taxon>
        <taxon>Bacillaceae</taxon>
        <taxon>Bacillus</taxon>
    </lineage>
</organism>
<dbReference type="Proteomes" id="UP000002233">
    <property type="component" value="Chromosome"/>
</dbReference>
<reference key="1">
    <citation type="submission" date="2010-08" db="EMBL/GenBank/DDBJ databases">
        <authorList>
            <person name="Zeigler D.R."/>
        </authorList>
    </citation>
    <scope>NUCLEOTIDE SEQUENCE</scope>
    <source>
        <strain>W23</strain>
    </source>
</reference>
<evidence type="ECO:0000313" key="1">
    <source>
        <dbReference type="EMBL" id="ADM40019.1"/>
    </source>
</evidence>
<accession>E0TZ70</accession>
<gene>
    <name evidence="1" type="ordered locus">BSUW23_19935</name>
</gene>
<dbReference type="EMBL" id="CP002183">
    <property type="protein sequence ID" value="ADM40019.1"/>
    <property type="molecule type" value="Genomic_DNA"/>
</dbReference>
<evidence type="ECO:0000313" key="2">
    <source>
        <dbReference type="Proteomes" id="UP000002233"/>
    </source>
</evidence>